<proteinExistence type="predicted"/>
<accession>A0A8S9FIF9</accession>
<sequence length="62" mass="6671">MNVFCEQLGVKAHGHGTAKLSGFNESMNVFCEQLGVKAHGHGTASRMVFLPVEEMVTVLTPP</sequence>
<name>A0A8S9FIF9_BRACR</name>
<comment type="caution">
    <text evidence="1">The sequence shown here is derived from an EMBL/GenBank/DDBJ whole genome shotgun (WGS) entry which is preliminary data.</text>
</comment>
<dbReference type="EMBL" id="QGKY02002305">
    <property type="protein sequence ID" value="KAF2530552.1"/>
    <property type="molecule type" value="Genomic_DNA"/>
</dbReference>
<reference evidence="1" key="1">
    <citation type="submission" date="2019-12" db="EMBL/GenBank/DDBJ databases">
        <title>Genome sequencing and annotation of Brassica cretica.</title>
        <authorList>
            <person name="Studholme D.J."/>
            <person name="Sarris P.F."/>
        </authorList>
    </citation>
    <scope>NUCLEOTIDE SEQUENCE</scope>
    <source>
        <strain evidence="1">PFS-102/07</strain>
        <tissue evidence="1">Leaf</tissue>
    </source>
</reference>
<protein>
    <submittedName>
        <fullName evidence="1">Uncharacterized protein</fullName>
    </submittedName>
</protein>
<evidence type="ECO:0000313" key="1">
    <source>
        <dbReference type="EMBL" id="KAF2530552.1"/>
    </source>
</evidence>
<dbReference type="AlphaFoldDB" id="A0A8S9FIF9"/>
<organism evidence="1">
    <name type="scientific">Brassica cretica</name>
    <name type="common">Mustard</name>
    <dbReference type="NCBI Taxonomy" id="69181"/>
    <lineage>
        <taxon>Eukaryota</taxon>
        <taxon>Viridiplantae</taxon>
        <taxon>Streptophyta</taxon>
        <taxon>Embryophyta</taxon>
        <taxon>Tracheophyta</taxon>
        <taxon>Spermatophyta</taxon>
        <taxon>Magnoliopsida</taxon>
        <taxon>eudicotyledons</taxon>
        <taxon>Gunneridae</taxon>
        <taxon>Pentapetalae</taxon>
        <taxon>rosids</taxon>
        <taxon>malvids</taxon>
        <taxon>Brassicales</taxon>
        <taxon>Brassicaceae</taxon>
        <taxon>Brassiceae</taxon>
        <taxon>Brassica</taxon>
    </lineage>
</organism>
<gene>
    <name evidence="1" type="ORF">F2Q70_00029598</name>
</gene>